<feature type="region of interest" description="Disordered" evidence="1">
    <location>
        <begin position="104"/>
        <end position="150"/>
    </location>
</feature>
<accession>A0A9Q1R3L5</accession>
<dbReference type="OrthoDB" id="780193at2759"/>
<feature type="compositionally biased region" description="Low complexity" evidence="1">
    <location>
        <begin position="63"/>
        <end position="76"/>
    </location>
</feature>
<feature type="compositionally biased region" description="Low complexity" evidence="1">
    <location>
        <begin position="44"/>
        <end position="56"/>
    </location>
</feature>
<comment type="caution">
    <text evidence="3">The sequence shown here is derived from an EMBL/GenBank/DDBJ whole genome shotgun (WGS) entry which is preliminary data.</text>
</comment>
<dbReference type="InterPro" id="IPR039609">
    <property type="entry name" value="VQ_15/22"/>
</dbReference>
<dbReference type="PANTHER" id="PTHR33179:SF4">
    <property type="entry name" value="VQ MOTIF-CONTAINING PROTEIN"/>
    <property type="match status" value="1"/>
</dbReference>
<protein>
    <recommendedName>
        <fullName evidence="2">VQ domain-containing protein</fullName>
    </recommendedName>
</protein>
<dbReference type="EMBL" id="JAJAGQ010000016">
    <property type="protein sequence ID" value="KAJ8539452.1"/>
    <property type="molecule type" value="Genomic_DNA"/>
</dbReference>
<organism evidence="3 4">
    <name type="scientific">Anisodus acutangulus</name>
    <dbReference type="NCBI Taxonomy" id="402998"/>
    <lineage>
        <taxon>Eukaryota</taxon>
        <taxon>Viridiplantae</taxon>
        <taxon>Streptophyta</taxon>
        <taxon>Embryophyta</taxon>
        <taxon>Tracheophyta</taxon>
        <taxon>Spermatophyta</taxon>
        <taxon>Magnoliopsida</taxon>
        <taxon>eudicotyledons</taxon>
        <taxon>Gunneridae</taxon>
        <taxon>Pentapetalae</taxon>
        <taxon>asterids</taxon>
        <taxon>lamiids</taxon>
        <taxon>Solanales</taxon>
        <taxon>Solanaceae</taxon>
        <taxon>Solanoideae</taxon>
        <taxon>Hyoscyameae</taxon>
        <taxon>Anisodus</taxon>
    </lineage>
</organism>
<dbReference type="Proteomes" id="UP001152561">
    <property type="component" value="Unassembled WGS sequence"/>
</dbReference>
<dbReference type="PANTHER" id="PTHR33179">
    <property type="entry name" value="VQ MOTIF-CONTAINING PROTEIN"/>
    <property type="match status" value="1"/>
</dbReference>
<feature type="domain" description="VQ" evidence="2">
    <location>
        <begin position="147"/>
        <end position="174"/>
    </location>
</feature>
<feature type="compositionally biased region" description="Low complexity" evidence="1">
    <location>
        <begin position="1"/>
        <end position="15"/>
    </location>
</feature>
<gene>
    <name evidence="3" type="ORF">K7X08_013704</name>
</gene>
<feature type="region of interest" description="Disordered" evidence="1">
    <location>
        <begin position="1"/>
        <end position="28"/>
    </location>
</feature>
<feature type="region of interest" description="Disordered" evidence="1">
    <location>
        <begin position="44"/>
        <end position="86"/>
    </location>
</feature>
<feature type="compositionally biased region" description="Polar residues" evidence="1">
    <location>
        <begin position="118"/>
        <end position="135"/>
    </location>
</feature>
<dbReference type="Pfam" id="PF05678">
    <property type="entry name" value="VQ"/>
    <property type="match status" value="1"/>
</dbReference>
<dbReference type="InterPro" id="IPR008889">
    <property type="entry name" value="VQ"/>
</dbReference>
<feature type="compositionally biased region" description="Basic residues" evidence="1">
    <location>
        <begin position="137"/>
        <end position="146"/>
    </location>
</feature>
<sequence>MDSGNSGSVQSSSGGEDQEYDSHHGASSISTFLNSSNHFGSISSSPLPQFLSQQPSPFDPHDSQNFNSNFQDSSNSPYNNDLIWPKDIRSDTNNNFNNFGNITSSSSIAPNHQGPYYDSTSIPINSSIVQPNNVGKNPKKRSRASRRAPTTVLTTDTTNFRQMVQEFTGIPTTPFTGSTYTRSLDLFSTASSAMKRSTHMDNLGPLNTLIRPSTQKVQNSQFMTPFLSSSMIDTLVPTNNSIVGTTNASTFDQINKSFTSSIPSLVEMRMNHHEQVSANLGGFDQYQCGTFGGDQEQARKYRNISRLSQHNEFNHGEKGFENVCTAGEGTVGSWTCPSG</sequence>
<name>A0A9Q1R3L5_9SOLA</name>
<evidence type="ECO:0000313" key="4">
    <source>
        <dbReference type="Proteomes" id="UP001152561"/>
    </source>
</evidence>
<evidence type="ECO:0000313" key="3">
    <source>
        <dbReference type="EMBL" id="KAJ8539452.1"/>
    </source>
</evidence>
<reference evidence="4" key="1">
    <citation type="journal article" date="2023" name="Proc. Natl. Acad. Sci. U.S.A.">
        <title>Genomic and structural basis for evolution of tropane alkaloid biosynthesis.</title>
        <authorList>
            <person name="Wanga Y.-J."/>
            <person name="Taina T."/>
            <person name="Yua J.-Y."/>
            <person name="Lia J."/>
            <person name="Xua B."/>
            <person name="Chenc J."/>
            <person name="D'Auriad J.C."/>
            <person name="Huanga J.-P."/>
            <person name="Huanga S.-X."/>
        </authorList>
    </citation>
    <scope>NUCLEOTIDE SEQUENCE [LARGE SCALE GENOMIC DNA]</scope>
    <source>
        <strain evidence="4">cv. KIB-2019</strain>
    </source>
</reference>
<proteinExistence type="predicted"/>
<evidence type="ECO:0000256" key="1">
    <source>
        <dbReference type="SAM" id="MobiDB-lite"/>
    </source>
</evidence>
<keyword evidence="4" id="KW-1185">Reference proteome</keyword>
<evidence type="ECO:0000259" key="2">
    <source>
        <dbReference type="Pfam" id="PF05678"/>
    </source>
</evidence>
<dbReference type="AlphaFoldDB" id="A0A9Q1R3L5"/>